<protein>
    <submittedName>
        <fullName evidence="2">Uncharacterized protein</fullName>
    </submittedName>
</protein>
<feature type="compositionally biased region" description="Polar residues" evidence="1">
    <location>
        <begin position="38"/>
        <end position="47"/>
    </location>
</feature>
<feature type="compositionally biased region" description="Basic and acidic residues" evidence="1">
    <location>
        <begin position="75"/>
        <end position="88"/>
    </location>
</feature>
<evidence type="ECO:0000313" key="2">
    <source>
        <dbReference type="EMBL" id="RYC79243.1"/>
    </source>
</evidence>
<evidence type="ECO:0000313" key="3">
    <source>
        <dbReference type="Proteomes" id="UP000290540"/>
    </source>
</evidence>
<gene>
    <name evidence="2" type="ORF">BFJ63_vAg17877</name>
</gene>
<name>A0A4Q2V4L3_FUSOX</name>
<reference evidence="2 3" key="1">
    <citation type="submission" date="2016-12" db="EMBL/GenBank/DDBJ databases">
        <title>Draft genome sequence of Fusarium oxysporum causing rot on Narcissus.</title>
        <authorList>
            <person name="Armitage A.D."/>
            <person name="Taylor A."/>
            <person name="Clarkson J.P."/>
            <person name="Harrison R.J."/>
            <person name="Jackson A.C."/>
        </authorList>
    </citation>
    <scope>NUCLEOTIDE SEQUENCE [LARGE SCALE GENOMIC DNA]</scope>
    <source>
        <strain evidence="2 3">N139</strain>
    </source>
</reference>
<organism evidence="2 3">
    <name type="scientific">Fusarium oxysporum f. sp. narcissi</name>
    <dbReference type="NCBI Taxonomy" id="451672"/>
    <lineage>
        <taxon>Eukaryota</taxon>
        <taxon>Fungi</taxon>
        <taxon>Dikarya</taxon>
        <taxon>Ascomycota</taxon>
        <taxon>Pezizomycotina</taxon>
        <taxon>Sordariomycetes</taxon>
        <taxon>Hypocreomycetidae</taxon>
        <taxon>Hypocreales</taxon>
        <taxon>Nectriaceae</taxon>
        <taxon>Fusarium</taxon>
        <taxon>Fusarium oxysporum species complex</taxon>
    </lineage>
</organism>
<sequence>MMRNRDMSEPSIKSPTSQMGYRDGLRPGPAGLNGGAISASNLHSNMTAPPLPPINTRRKNTGTTLGDATMSAHPEPWHPERATWRLPK</sequence>
<accession>A0A4Q2V4L3</accession>
<dbReference type="AlphaFoldDB" id="A0A4Q2V4L3"/>
<dbReference type="EMBL" id="MQTW01000716">
    <property type="protein sequence ID" value="RYC79243.1"/>
    <property type="molecule type" value="Genomic_DNA"/>
</dbReference>
<dbReference type="Proteomes" id="UP000290540">
    <property type="component" value="Unassembled WGS sequence"/>
</dbReference>
<comment type="caution">
    <text evidence="2">The sequence shown here is derived from an EMBL/GenBank/DDBJ whole genome shotgun (WGS) entry which is preliminary data.</text>
</comment>
<evidence type="ECO:0000256" key="1">
    <source>
        <dbReference type="SAM" id="MobiDB-lite"/>
    </source>
</evidence>
<feature type="region of interest" description="Disordered" evidence="1">
    <location>
        <begin position="1"/>
        <end position="88"/>
    </location>
</feature>
<proteinExistence type="predicted"/>